<evidence type="ECO:0000313" key="3">
    <source>
        <dbReference type="EMBL" id="CAF4198560.1"/>
    </source>
</evidence>
<accession>A0A815U0X3</accession>
<sequence length="621" mass="72732">MNPKVLQEPDLKRRLAYCYLKLAALAQTQGYKDEEQAKIDDDELLKKKAREYNQTAHKLIEKVAELLEDDPQVQTICTNNVIYLNEEFDSIIHMYQEDLSNHQHRQQKSNPCIGEDAFSYIAHLYARKKELHKEVQWYTSAIQYFETHGYICEHTIICFRKLAHFYEKHEKFTEVIDTLRRLAYHLLKYNPRSFLQTSIEPIVATIVQHFNEKGDNKRVILILQDFIDLILTEPTDDTCQIDEQFKKLIGKCIDDAPLVNQAYGLYLEILLRCKPLPSDSYIRAVEPAFRQAFAIYYAFGNNRQSIETYQQFIELIIKSTTDRQAIEAAFKRLALEFETLKQVDIALDMYSYLGKFIVKYKKIDDNKLAGFVIVRCKLLKASADAVFNADNLQMFIQLMIFYHNIAEPKFIFSEYFQSRYANVDRRSSSGIYLDLLEFCFQYRSELYEVHMKTNIAALTNRPTELIAFVTTNRVNYKALILNIFGRYGNRPAANCPLKQFSSSFETVATNWLSSIENDRTIYWTRLLYNLLELQSVDDECLAICYTKMGDMKAAASLFTSDVYGDPALKFNPNACRRYLRYIYPQASPEERTNLEIRYQKHFFVECDSFSGQMTYEILPVE</sequence>
<dbReference type="EMBL" id="CAJOAZ010009229">
    <property type="protein sequence ID" value="CAF4199603.1"/>
    <property type="molecule type" value="Genomic_DNA"/>
</dbReference>
<evidence type="ECO:0000313" key="1">
    <source>
        <dbReference type="EMBL" id="CAF1113955.1"/>
    </source>
</evidence>
<reference evidence="2" key="1">
    <citation type="submission" date="2021-02" db="EMBL/GenBank/DDBJ databases">
        <authorList>
            <person name="Nowell W R."/>
        </authorList>
    </citation>
    <scope>NUCLEOTIDE SEQUENCE</scope>
</reference>
<organism evidence="2 5">
    <name type="scientific">Adineta steineri</name>
    <dbReference type="NCBI Taxonomy" id="433720"/>
    <lineage>
        <taxon>Eukaryota</taxon>
        <taxon>Metazoa</taxon>
        <taxon>Spiralia</taxon>
        <taxon>Gnathifera</taxon>
        <taxon>Rotifera</taxon>
        <taxon>Eurotatoria</taxon>
        <taxon>Bdelloidea</taxon>
        <taxon>Adinetida</taxon>
        <taxon>Adinetidae</taxon>
        <taxon>Adineta</taxon>
    </lineage>
</organism>
<dbReference type="Proteomes" id="UP000663881">
    <property type="component" value="Unassembled WGS sequence"/>
</dbReference>
<dbReference type="Proteomes" id="UP000663891">
    <property type="component" value="Unassembled WGS sequence"/>
</dbReference>
<name>A0A815U0X3_9BILA</name>
<dbReference type="Proteomes" id="UP000663844">
    <property type="component" value="Unassembled WGS sequence"/>
</dbReference>
<protein>
    <submittedName>
        <fullName evidence="2">Uncharacterized protein</fullName>
    </submittedName>
</protein>
<proteinExistence type="predicted"/>
<comment type="caution">
    <text evidence="2">The sequence shown here is derived from an EMBL/GenBank/DDBJ whole genome shotgun (WGS) entry which is preliminary data.</text>
</comment>
<dbReference type="EMBL" id="CAJNON010002715">
    <property type="protein sequence ID" value="CAF1515740.1"/>
    <property type="molecule type" value="Genomic_DNA"/>
</dbReference>
<evidence type="ECO:0000313" key="5">
    <source>
        <dbReference type="Proteomes" id="UP000663891"/>
    </source>
</evidence>
<evidence type="ECO:0000313" key="2">
    <source>
        <dbReference type="EMBL" id="CAF1515740.1"/>
    </source>
</evidence>
<evidence type="ECO:0000313" key="4">
    <source>
        <dbReference type="EMBL" id="CAF4199603.1"/>
    </source>
</evidence>
<dbReference type="EMBL" id="CAJOAY010009126">
    <property type="protein sequence ID" value="CAF4198560.1"/>
    <property type="molecule type" value="Genomic_DNA"/>
</dbReference>
<dbReference type="OrthoDB" id="10005064at2759"/>
<dbReference type="AlphaFoldDB" id="A0A815U0X3"/>
<dbReference type="EMBL" id="CAJNOG010000248">
    <property type="protein sequence ID" value="CAF1113955.1"/>
    <property type="molecule type" value="Genomic_DNA"/>
</dbReference>
<gene>
    <name evidence="1" type="ORF">JYZ213_LOCUS22091</name>
    <name evidence="3" type="ORF">OKA104_LOCUS40858</name>
    <name evidence="4" type="ORF">OXD698_LOCUS40764</name>
    <name evidence="2" type="ORF">VCS650_LOCUS43018</name>
</gene>
<dbReference type="Proteomes" id="UP000663845">
    <property type="component" value="Unassembled WGS sequence"/>
</dbReference>